<feature type="compositionally biased region" description="Pro residues" evidence="1">
    <location>
        <begin position="221"/>
        <end position="231"/>
    </location>
</feature>
<dbReference type="Proteomes" id="UP000552615">
    <property type="component" value="Unassembled WGS sequence"/>
</dbReference>
<evidence type="ECO:0000256" key="2">
    <source>
        <dbReference type="SAM" id="Phobius"/>
    </source>
</evidence>
<dbReference type="RefSeq" id="WP_169232122.1">
    <property type="nucleotide sequence ID" value="NZ_JABBGF010000003.1"/>
</dbReference>
<dbReference type="AlphaFoldDB" id="A0A7Y0FJQ1"/>
<comment type="caution">
    <text evidence="3">The sequence shown here is derived from an EMBL/GenBank/DDBJ whole genome shotgun (WGS) entry which is preliminary data.</text>
</comment>
<feature type="region of interest" description="Disordered" evidence="1">
    <location>
        <begin position="198"/>
        <end position="231"/>
    </location>
</feature>
<feature type="transmembrane region" description="Helical" evidence="2">
    <location>
        <begin position="153"/>
        <end position="175"/>
    </location>
</feature>
<organism evidence="3 4">
    <name type="scientific">Chryseobacterium cheonjiense</name>
    <dbReference type="NCBI Taxonomy" id="2728845"/>
    <lineage>
        <taxon>Bacteria</taxon>
        <taxon>Pseudomonadati</taxon>
        <taxon>Bacteroidota</taxon>
        <taxon>Flavobacteriia</taxon>
        <taxon>Flavobacteriales</taxon>
        <taxon>Weeksellaceae</taxon>
        <taxon>Chryseobacterium group</taxon>
        <taxon>Chryseobacterium</taxon>
    </lineage>
</organism>
<keyword evidence="2" id="KW-0812">Transmembrane</keyword>
<accession>A0A7Y0FJQ1</accession>
<feature type="transmembrane region" description="Helical" evidence="2">
    <location>
        <begin position="25"/>
        <end position="43"/>
    </location>
</feature>
<protein>
    <submittedName>
        <fullName evidence="3">Uncharacterized protein</fullName>
    </submittedName>
</protein>
<keyword evidence="2" id="KW-1133">Transmembrane helix</keyword>
<evidence type="ECO:0000256" key="1">
    <source>
        <dbReference type="SAM" id="MobiDB-lite"/>
    </source>
</evidence>
<feature type="transmembrane region" description="Helical" evidence="2">
    <location>
        <begin position="55"/>
        <end position="81"/>
    </location>
</feature>
<name>A0A7Y0FJQ1_9FLAO</name>
<sequence length="231" mass="27146">MKTHAFLLEWYYKEDERRYALDNSLNIPIGILTAFVAAIYYLVTKYNYEQENSILQIAFWGLIGLSIIFWIISIIFILLSYNGMYKGYTYEYFPCTDFIQKEEVNIRTYYESNKAYFVQNGITFESLLEDNVNKIISECLTTNIYNNDKKANYLYWSKIHLINSLIAIFIGGIIFSTNYMRHEKQETYNIKVMNQLRFANQPTPPPPPPPQTPRRVKQGTPPTPPPNQPKK</sequence>
<dbReference type="EMBL" id="JABBGF010000003">
    <property type="protein sequence ID" value="NML58778.1"/>
    <property type="molecule type" value="Genomic_DNA"/>
</dbReference>
<keyword evidence="4" id="KW-1185">Reference proteome</keyword>
<reference evidence="3 4" key="1">
    <citation type="submission" date="2020-04" db="EMBL/GenBank/DDBJ databases">
        <title>Chryseobacterium sp. RJ-7-14 sp. nov., isolated from Jeju soil.</title>
        <authorList>
            <person name="Dahal R.H."/>
            <person name="Chaudhary D.K."/>
        </authorList>
    </citation>
    <scope>NUCLEOTIDE SEQUENCE [LARGE SCALE GENOMIC DNA]</scope>
    <source>
        <strain evidence="3 4">RJ-7-14</strain>
    </source>
</reference>
<gene>
    <name evidence="3" type="ORF">HHL20_15625</name>
</gene>
<keyword evidence="2" id="KW-0472">Membrane</keyword>
<evidence type="ECO:0000313" key="3">
    <source>
        <dbReference type="EMBL" id="NML58778.1"/>
    </source>
</evidence>
<proteinExistence type="predicted"/>
<feature type="compositionally biased region" description="Pro residues" evidence="1">
    <location>
        <begin position="202"/>
        <end position="212"/>
    </location>
</feature>
<evidence type="ECO:0000313" key="4">
    <source>
        <dbReference type="Proteomes" id="UP000552615"/>
    </source>
</evidence>